<dbReference type="AlphaFoldDB" id="A0A821UQP4"/>
<name>A0A821UQP4_9BILA</name>
<feature type="domain" description="Integrase catalytic" evidence="8">
    <location>
        <begin position="821"/>
        <end position="984"/>
    </location>
</feature>
<dbReference type="Gene3D" id="2.40.70.10">
    <property type="entry name" value="Acid Proteases"/>
    <property type="match status" value="1"/>
</dbReference>
<dbReference type="InterPro" id="IPR021109">
    <property type="entry name" value="Peptidase_aspartic_dom_sf"/>
</dbReference>
<dbReference type="SUPFAM" id="SSF50630">
    <property type="entry name" value="Acid proteases"/>
    <property type="match status" value="1"/>
</dbReference>
<keyword evidence="4" id="KW-0378">Hydrolase</keyword>
<evidence type="ECO:0000256" key="4">
    <source>
        <dbReference type="ARBA" id="ARBA00022759"/>
    </source>
</evidence>
<evidence type="ECO:0000256" key="5">
    <source>
        <dbReference type="ARBA" id="ARBA00023268"/>
    </source>
</evidence>
<evidence type="ECO:0000259" key="8">
    <source>
        <dbReference type="PROSITE" id="PS50994"/>
    </source>
</evidence>
<dbReference type="CDD" id="cd01647">
    <property type="entry name" value="RT_LTR"/>
    <property type="match status" value="1"/>
</dbReference>
<proteinExistence type="predicted"/>
<dbReference type="GO" id="GO:0015074">
    <property type="term" value="P:DNA integration"/>
    <property type="evidence" value="ECO:0007669"/>
    <property type="project" value="InterPro"/>
</dbReference>
<dbReference type="Gene3D" id="3.30.420.10">
    <property type="entry name" value="Ribonuclease H-like superfamily/Ribonuclease H"/>
    <property type="match status" value="1"/>
</dbReference>
<evidence type="ECO:0008006" key="11">
    <source>
        <dbReference type="Google" id="ProtNLM"/>
    </source>
</evidence>
<feature type="compositionally biased region" description="Low complexity" evidence="6">
    <location>
        <begin position="665"/>
        <end position="692"/>
    </location>
</feature>
<keyword evidence="1" id="KW-0808">Transferase</keyword>
<dbReference type="InterPro" id="IPR041588">
    <property type="entry name" value="Integrase_H2C2"/>
</dbReference>
<accession>A0A821UQP4</accession>
<comment type="caution">
    <text evidence="9">The sequence shown here is derived from an EMBL/GenBank/DDBJ whole genome shotgun (WGS) entry which is preliminary data.</text>
</comment>
<dbReference type="Pfam" id="PF00078">
    <property type="entry name" value="RVT_1"/>
    <property type="match status" value="1"/>
</dbReference>
<dbReference type="Proteomes" id="UP000663838">
    <property type="component" value="Unassembled WGS sequence"/>
</dbReference>
<keyword evidence="2" id="KW-0548">Nucleotidyltransferase</keyword>
<dbReference type="InterPro" id="IPR000477">
    <property type="entry name" value="RT_dom"/>
</dbReference>
<evidence type="ECO:0000259" key="7">
    <source>
        <dbReference type="PROSITE" id="PS50878"/>
    </source>
</evidence>
<dbReference type="GO" id="GO:0004519">
    <property type="term" value="F:endonuclease activity"/>
    <property type="evidence" value="ECO:0007669"/>
    <property type="project" value="UniProtKB-KW"/>
</dbReference>
<dbReference type="InterPro" id="IPR001584">
    <property type="entry name" value="Integrase_cat-core"/>
</dbReference>
<dbReference type="GO" id="GO:0016779">
    <property type="term" value="F:nucleotidyltransferase activity"/>
    <property type="evidence" value="ECO:0007669"/>
    <property type="project" value="UniProtKB-KW"/>
</dbReference>
<feature type="region of interest" description="Disordered" evidence="6">
    <location>
        <begin position="662"/>
        <end position="692"/>
    </location>
</feature>
<dbReference type="Gene3D" id="3.30.70.270">
    <property type="match status" value="1"/>
</dbReference>
<dbReference type="PANTHER" id="PTHR37984:SF5">
    <property type="entry name" value="PROTEIN NYNRIN-LIKE"/>
    <property type="match status" value="1"/>
</dbReference>
<dbReference type="PROSITE" id="PS50994">
    <property type="entry name" value="INTEGRASE"/>
    <property type="match status" value="1"/>
</dbReference>
<dbReference type="GO" id="GO:0003676">
    <property type="term" value="F:nucleic acid binding"/>
    <property type="evidence" value="ECO:0007669"/>
    <property type="project" value="InterPro"/>
</dbReference>
<dbReference type="PANTHER" id="PTHR37984">
    <property type="entry name" value="PROTEIN CBG26694"/>
    <property type="match status" value="1"/>
</dbReference>
<organism evidence="9 10">
    <name type="scientific">Rotaria socialis</name>
    <dbReference type="NCBI Taxonomy" id="392032"/>
    <lineage>
        <taxon>Eukaryota</taxon>
        <taxon>Metazoa</taxon>
        <taxon>Spiralia</taxon>
        <taxon>Gnathifera</taxon>
        <taxon>Rotifera</taxon>
        <taxon>Eurotatoria</taxon>
        <taxon>Bdelloidea</taxon>
        <taxon>Philodinida</taxon>
        <taxon>Philodinidae</taxon>
        <taxon>Rotaria</taxon>
    </lineage>
</organism>
<dbReference type="InterPro" id="IPR043502">
    <property type="entry name" value="DNA/RNA_pol_sf"/>
</dbReference>
<dbReference type="FunFam" id="3.30.420.10:FF:000032">
    <property type="entry name" value="Retrovirus-related Pol polyprotein from transposon 297-like Protein"/>
    <property type="match status" value="1"/>
</dbReference>
<evidence type="ECO:0000256" key="3">
    <source>
        <dbReference type="ARBA" id="ARBA00022722"/>
    </source>
</evidence>
<dbReference type="FunFam" id="3.30.70.270:FF:000020">
    <property type="entry name" value="Transposon Tf2-6 polyprotein-like Protein"/>
    <property type="match status" value="1"/>
</dbReference>
<evidence type="ECO:0000313" key="10">
    <source>
        <dbReference type="Proteomes" id="UP000663838"/>
    </source>
</evidence>
<dbReference type="SUPFAM" id="SSF56672">
    <property type="entry name" value="DNA/RNA polymerases"/>
    <property type="match status" value="1"/>
</dbReference>
<keyword evidence="4" id="KW-0255">Endonuclease</keyword>
<dbReference type="InterPro" id="IPR012337">
    <property type="entry name" value="RNaseH-like_sf"/>
</dbReference>
<keyword evidence="5" id="KW-0511">Multifunctional enzyme</keyword>
<sequence>MQIMIDTGAQNSFVHERNLTLNDKFKSSTIPQQKFYMADGLTSFIVTGTVTLNIFIGDILTSILAYVTKNLCADLILGMDYLLKYDLEIKPKKKIILFYLHDKAITIPIDNESTSFYFTNPSSHSERMRHDNQLNTIATSSSSHTPELAINHLLHHLTDQVEYHTLQVLLYKFKSIFDHNTFTVATTQMSHVIETHPHTPPVSKYYPGNRTSNSEMHLIITKLLHSGLIRESQSSYAAPALLIKKKDNTWRLVIDYKKLNAITIKDNYPLPNMELALQTLGAGYHFFSKLDLKSGFWQFPINTKDRFKTAFITPFGLYEWNVLPQGLRNAPPSFQRIMNKVLSSCIDFSLVYLDDIVIFSRSYHEHLIHLEKVFNALKLHNLTLNSMKCQIAQQTIEYLGHVISSKTITPLPDKIKSIVLLPEPTSLAQANRFIGGLSWYRKFIPQFASIAAPIHAVTNLSKSQRYKFKWGDDQSKSFNDLKNVLTSRPLMLDFPDDTQPILLSTDASKVGLGGILYQEINDVKRILYYHSELLSPSQKRFHPIELEALAIFKCITRMKSFLFGRDIIIFTDNCPLCHMMDKKISNKRVEKISLLLQEFNITKIIHVQGKHNCLPDYLSRHPISYEDELLDSEYGLGFRRDKSSAVQFIGAMVTRSKARTASANVSSSSLQQPQSSPDLSSSSTPVTTSSSSTIDHFDITQLQEHQNNDIQIQKIVNDLKHNPHISFELNDGILYKLQSSSHGKVKRKLIYVPSSMIKSLLVSYHDNPFIGGHFAIRRTLHKLQQQYWWPNIKQSVIDHIKSCIVCQAYNTSRQKRPGFLHPVRPPDGANELLGIDFCGPFPPTPTDNKYVLCLTDYYTKFVTAIPLPTCSAQVTAEAIFKEHICRFGVPKAIISDQGTSFKNQLMLSFAQLLGYHHIFCTPYHPQSNGQVERFNSTFVNQLAKLTDQEHNNWDEYLYPIVFAYNTGVHSTTNFTPFELTFGRAANLPTDRPTTFTFSHPHDYLDQLVRNLKYYRTTVRQNIQQQHAQSKARYDRRRTDPQYDLGTMVLTRIFTSRSKLDPRFSLDPKIIVNRQHPIYWVKAINSTTISRIHVNDIRPLSTRSNASSH</sequence>
<dbReference type="InterPro" id="IPR050951">
    <property type="entry name" value="Retrovirus_Pol_polyprotein"/>
</dbReference>
<gene>
    <name evidence="9" type="ORF">TOA249_LOCUS30250</name>
</gene>
<keyword evidence="3" id="KW-0540">Nuclease</keyword>
<evidence type="ECO:0000256" key="2">
    <source>
        <dbReference type="ARBA" id="ARBA00022695"/>
    </source>
</evidence>
<reference evidence="9" key="1">
    <citation type="submission" date="2021-02" db="EMBL/GenBank/DDBJ databases">
        <authorList>
            <person name="Nowell W R."/>
        </authorList>
    </citation>
    <scope>NUCLEOTIDE SEQUENCE</scope>
</reference>
<protein>
    <recommendedName>
        <fullName evidence="11">Endonuclease</fullName>
    </recommendedName>
</protein>
<dbReference type="FunFam" id="1.10.340.70:FF:000001">
    <property type="entry name" value="Retrovirus-related Pol polyprotein from transposon gypsy-like Protein"/>
    <property type="match status" value="1"/>
</dbReference>
<evidence type="ECO:0000256" key="6">
    <source>
        <dbReference type="SAM" id="MobiDB-lite"/>
    </source>
</evidence>
<feature type="domain" description="Reverse transcriptase" evidence="7">
    <location>
        <begin position="224"/>
        <end position="403"/>
    </location>
</feature>
<dbReference type="SUPFAM" id="SSF53098">
    <property type="entry name" value="Ribonuclease H-like"/>
    <property type="match status" value="1"/>
</dbReference>
<dbReference type="Gene3D" id="1.10.340.70">
    <property type="match status" value="1"/>
</dbReference>
<dbReference type="Gene3D" id="3.10.10.10">
    <property type="entry name" value="HIV Type 1 Reverse Transcriptase, subunit A, domain 1"/>
    <property type="match status" value="1"/>
</dbReference>
<dbReference type="Pfam" id="PF00665">
    <property type="entry name" value="rve"/>
    <property type="match status" value="1"/>
</dbReference>
<evidence type="ECO:0000256" key="1">
    <source>
        <dbReference type="ARBA" id="ARBA00022679"/>
    </source>
</evidence>
<dbReference type="Pfam" id="PF17921">
    <property type="entry name" value="Integrase_H2C2"/>
    <property type="match status" value="1"/>
</dbReference>
<evidence type="ECO:0000313" key="9">
    <source>
        <dbReference type="EMBL" id="CAF4894471.1"/>
    </source>
</evidence>
<dbReference type="Pfam" id="PF17919">
    <property type="entry name" value="RT_RNaseH_2"/>
    <property type="match status" value="1"/>
</dbReference>
<dbReference type="PROSITE" id="PS50878">
    <property type="entry name" value="RT_POL"/>
    <property type="match status" value="1"/>
</dbReference>
<dbReference type="EMBL" id="CAJOBS010005139">
    <property type="protein sequence ID" value="CAF4894471.1"/>
    <property type="molecule type" value="Genomic_DNA"/>
</dbReference>
<dbReference type="InterPro" id="IPR036397">
    <property type="entry name" value="RNaseH_sf"/>
</dbReference>
<dbReference type="CDD" id="cd09274">
    <property type="entry name" value="RNase_HI_RT_Ty3"/>
    <property type="match status" value="1"/>
</dbReference>
<dbReference type="CDD" id="cd00303">
    <property type="entry name" value="retropepsin_like"/>
    <property type="match status" value="1"/>
</dbReference>
<dbReference type="InterPro" id="IPR043128">
    <property type="entry name" value="Rev_trsase/Diguanyl_cyclase"/>
</dbReference>
<dbReference type="InterPro" id="IPR041577">
    <property type="entry name" value="RT_RNaseH_2"/>
</dbReference>